<dbReference type="AlphaFoldDB" id="A0A450T111"/>
<accession>A0A450T111</accession>
<dbReference type="PANTHER" id="PTHR36306:SF1">
    <property type="entry name" value="ALPHA-AMYLASE-RELATED"/>
    <property type="match status" value="1"/>
</dbReference>
<comment type="similarity">
    <text evidence="1">Belongs to the glycosyl hydrolase 57 family.</text>
</comment>
<dbReference type="SUPFAM" id="SSF88713">
    <property type="entry name" value="Glycoside hydrolase/deacetylase"/>
    <property type="match status" value="1"/>
</dbReference>
<organism evidence="4">
    <name type="scientific">Candidatus Kentrum sp. DK</name>
    <dbReference type="NCBI Taxonomy" id="2126562"/>
    <lineage>
        <taxon>Bacteria</taxon>
        <taxon>Pseudomonadati</taxon>
        <taxon>Pseudomonadota</taxon>
        <taxon>Gammaproteobacteria</taxon>
        <taxon>Candidatus Kentrum</taxon>
    </lineage>
</organism>
<dbReference type="GO" id="GO:0016787">
    <property type="term" value="F:hydrolase activity"/>
    <property type="evidence" value="ECO:0007669"/>
    <property type="project" value="UniProtKB-KW"/>
</dbReference>
<dbReference type="InterPro" id="IPR011330">
    <property type="entry name" value="Glyco_hydro/deAcase_b/a-brl"/>
</dbReference>
<dbReference type="InterPro" id="IPR052046">
    <property type="entry name" value="GH57_Enzymes"/>
</dbReference>
<proteinExistence type="inferred from homology"/>
<evidence type="ECO:0000259" key="3">
    <source>
        <dbReference type="Pfam" id="PF03065"/>
    </source>
</evidence>
<reference evidence="4" key="1">
    <citation type="submission" date="2019-02" db="EMBL/GenBank/DDBJ databases">
        <authorList>
            <person name="Gruber-Vodicka R. H."/>
            <person name="Seah K. B. B."/>
        </authorList>
    </citation>
    <scope>NUCLEOTIDE SEQUENCE</scope>
    <source>
        <strain evidence="4">BECK_DK47</strain>
    </source>
</reference>
<keyword evidence="2" id="KW-0119">Carbohydrate metabolism</keyword>
<dbReference type="InterPro" id="IPR004300">
    <property type="entry name" value="Glyco_hydro_57_N"/>
</dbReference>
<dbReference type="CDD" id="cd10794">
    <property type="entry name" value="GH57N_PfGalA_like"/>
    <property type="match status" value="1"/>
</dbReference>
<gene>
    <name evidence="4" type="ORF">BECKDK2373B_GA0170837_108816</name>
</gene>
<dbReference type="EMBL" id="CAADEX010000088">
    <property type="protein sequence ID" value="VFJ59995.1"/>
    <property type="molecule type" value="Genomic_DNA"/>
</dbReference>
<dbReference type="GO" id="GO:0005975">
    <property type="term" value="P:carbohydrate metabolic process"/>
    <property type="evidence" value="ECO:0007669"/>
    <property type="project" value="InterPro"/>
</dbReference>
<evidence type="ECO:0000256" key="2">
    <source>
        <dbReference type="ARBA" id="ARBA00023277"/>
    </source>
</evidence>
<sequence length="679" mass="76541">MGSRKKLHERKIQPLNLYILFHLNLSYSSIEEEQRPEVITHCYHPLLDLAEEHDIPIGVELTGWTLRAIKALDPAWVRRLYSLLHAGRCELVGSGYTQMVGPLVPWEVNLWNQTLGLEVYAELLDIRPQLALVNEMAYSSGMVDLYRDAGYRGIVMDGDNIRLALDIIEPDALPSHATSGRNRIPVLWSDSILFQKFQRYAHGDIGADDYLGYFRTRAVKTGARPLPIYCNDAEIFDFRPGRFREEARLQQRIEWQRITQLLLLLRHREDAVWLSPSQALDAALRANEGCIPTRSLCSAHQPLPVKKQAKYNISRWAISGRDDLWLNSLCHRLYRSLAGTPLGLDKAKKRQLCELWASDLRTHITERRWEQAIRQARRLAEELKVDLSPPASETVSANNATERDLQAAGFRVRRDAEDIYLRIDTDALQLVLNLRRGLTLHSLAFRAHGFTPLVGTLPHGYFHSIELGADFYCLGVIIEKIIERHRVTDLERVTPGFSLDGNKLTISAEIVTPGGPIQKTLHLVPNEEELGLTTAFPGWSRPDGTVRVGTLTLLPEAFDGFLRVETVNGGPDTECFDLKQECLHPLSASNLVSCRSGLGSTDGWLRIGDAKRGIEVSWDPADCAAFPMLYHKPCPPGALTRVHFSLGEIDETFRSGGNELPALRQRFRPWLTTALKDGG</sequence>
<evidence type="ECO:0000256" key="1">
    <source>
        <dbReference type="ARBA" id="ARBA00006821"/>
    </source>
</evidence>
<dbReference type="Gene3D" id="3.20.110.20">
    <property type="match status" value="1"/>
</dbReference>
<protein>
    <submittedName>
        <fullName evidence="4">Glycosyl hydrolase family 57</fullName>
    </submittedName>
</protein>
<dbReference type="Pfam" id="PF03065">
    <property type="entry name" value="Glyco_hydro_57"/>
    <property type="match status" value="1"/>
</dbReference>
<dbReference type="PANTHER" id="PTHR36306">
    <property type="entry name" value="ALPHA-AMYLASE-RELATED-RELATED"/>
    <property type="match status" value="1"/>
</dbReference>
<name>A0A450T111_9GAMM</name>
<feature type="domain" description="Glycoside hydrolase family 57 N-terminal" evidence="3">
    <location>
        <begin position="31"/>
        <end position="165"/>
    </location>
</feature>
<keyword evidence="4" id="KW-0378">Hydrolase</keyword>
<evidence type="ECO:0000313" key="4">
    <source>
        <dbReference type="EMBL" id="VFJ59995.1"/>
    </source>
</evidence>